<reference evidence="7" key="1">
    <citation type="submission" date="2018-05" db="EMBL/GenBank/DDBJ databases">
        <authorList>
            <person name="Lanie J.A."/>
            <person name="Ng W.-L."/>
            <person name="Kazmierczak K.M."/>
            <person name="Andrzejewski T.M."/>
            <person name="Davidsen T.M."/>
            <person name="Wayne K.J."/>
            <person name="Tettelin H."/>
            <person name="Glass J.I."/>
            <person name="Rusch D."/>
            <person name="Podicherti R."/>
            <person name="Tsui H.-C.T."/>
            <person name="Winkler M.E."/>
        </authorList>
    </citation>
    <scope>NUCLEOTIDE SEQUENCE</scope>
</reference>
<dbReference type="GO" id="GO:0006508">
    <property type="term" value="P:proteolysis"/>
    <property type="evidence" value="ECO:0007669"/>
    <property type="project" value="UniProtKB-KW"/>
</dbReference>
<dbReference type="InterPro" id="IPR002470">
    <property type="entry name" value="Peptidase_S9A"/>
</dbReference>
<sequence>MQKTYIAIFLILNSCTMKNIKLIEPKAEKINTSLSTHNDERIDEYYWLKERDNPKVIDYLNAENSYRDKYMKDYQSLEKKLFEEIKSRIKEDDSSVPYFENGYFYYTRYETGKQYPIYCRKKENLDANEEILIDANKMSKGHDYFRIGGIDVSPNNKIAAYGVDTVSRRLYTIYFKNLETGEVYKDKIPYTTGSVTWTNDNSAIFYDKKDIETLREERVMKHGFGTNIKNDEEIYFEEDETFSVYSYKTKSNKYIVIASQSTLSDEYLIINANDHNKKYKIFQKREKGLEHSITHFNDKWYIRTNKDNATNFKLMVCDDKKTSKEYWKDFIPHREDVLLEDIDVFKNFFIVIERYNGLKRINIKPWNDSKNHYIDFETETYSLYSSYNPNINTNKLRYNFSSLTTPSSVIEYDMITREKKVLKENEVLGEFNKDNYTSKRVWANARDGKKVPISLVYRKDKYIEGSNPLLLYAYGSYGITNNPNFSSVRLSLLDRGFIYAIAHIRGSQYLGREWYDDGKMFNKKNTFTDFIDCGKFLIKSKFADKNKLFAMGGSAGGLLMGAVSNMAPELFKGIVAAVPFVDVITTMLDEDIPLTTSEYDEWGNPNNKDSYDYMLSYSPYDQVEKKDYPAIFITAGYHDSQVQYFEPAKWIARLRDRRTNKEPLLMYCNMEAGHGGASGRFEAYKETAMEYSFLLALLDD</sequence>
<keyword evidence="4" id="KW-0720">Serine protease</keyword>
<dbReference type="InterPro" id="IPR051543">
    <property type="entry name" value="Serine_Peptidase_S9A"/>
</dbReference>
<evidence type="ECO:0000256" key="3">
    <source>
        <dbReference type="ARBA" id="ARBA00022801"/>
    </source>
</evidence>
<dbReference type="AlphaFoldDB" id="A0A381NJE9"/>
<dbReference type="PANTHER" id="PTHR11757:SF19">
    <property type="entry name" value="PROLYL ENDOPEPTIDASE-LIKE"/>
    <property type="match status" value="1"/>
</dbReference>
<name>A0A381NJE9_9ZZZZ</name>
<dbReference type="SUPFAM" id="SSF53474">
    <property type="entry name" value="alpha/beta-Hydrolases"/>
    <property type="match status" value="1"/>
</dbReference>
<dbReference type="SUPFAM" id="SSF50993">
    <property type="entry name" value="Peptidase/esterase 'gauge' domain"/>
    <property type="match status" value="1"/>
</dbReference>
<accession>A0A381NJE9</accession>
<proteinExistence type="inferred from homology"/>
<keyword evidence="2" id="KW-0645">Protease</keyword>
<dbReference type="GO" id="GO:0004252">
    <property type="term" value="F:serine-type endopeptidase activity"/>
    <property type="evidence" value="ECO:0007669"/>
    <property type="project" value="InterPro"/>
</dbReference>
<dbReference type="Pfam" id="PF00326">
    <property type="entry name" value="Peptidase_S9"/>
    <property type="match status" value="1"/>
</dbReference>
<dbReference type="InterPro" id="IPR023302">
    <property type="entry name" value="Pept_S9A_N"/>
</dbReference>
<evidence type="ECO:0008006" key="8">
    <source>
        <dbReference type="Google" id="ProtNLM"/>
    </source>
</evidence>
<feature type="domain" description="Peptidase S9A N-terminal" evidence="6">
    <location>
        <begin position="26"/>
        <end position="424"/>
    </location>
</feature>
<dbReference type="InterPro" id="IPR029058">
    <property type="entry name" value="AB_hydrolase_fold"/>
</dbReference>
<evidence type="ECO:0000259" key="6">
    <source>
        <dbReference type="Pfam" id="PF02897"/>
    </source>
</evidence>
<organism evidence="7">
    <name type="scientific">marine metagenome</name>
    <dbReference type="NCBI Taxonomy" id="408172"/>
    <lineage>
        <taxon>unclassified sequences</taxon>
        <taxon>metagenomes</taxon>
        <taxon>ecological metagenomes</taxon>
    </lineage>
</organism>
<keyword evidence="3" id="KW-0378">Hydrolase</keyword>
<evidence type="ECO:0000313" key="7">
    <source>
        <dbReference type="EMBL" id="SUZ54680.1"/>
    </source>
</evidence>
<evidence type="ECO:0000256" key="2">
    <source>
        <dbReference type="ARBA" id="ARBA00022670"/>
    </source>
</evidence>
<gene>
    <name evidence="7" type="ORF">METZ01_LOCUS7534</name>
</gene>
<dbReference type="Gene3D" id="3.40.50.1820">
    <property type="entry name" value="alpha/beta hydrolase"/>
    <property type="match status" value="1"/>
</dbReference>
<dbReference type="Pfam" id="PF02897">
    <property type="entry name" value="Peptidase_S9_N"/>
    <property type="match status" value="1"/>
</dbReference>
<dbReference type="FunFam" id="3.40.50.1820:FF:000005">
    <property type="entry name" value="Prolyl endopeptidase"/>
    <property type="match status" value="1"/>
</dbReference>
<evidence type="ECO:0000256" key="4">
    <source>
        <dbReference type="ARBA" id="ARBA00022825"/>
    </source>
</evidence>
<dbReference type="InterPro" id="IPR001375">
    <property type="entry name" value="Peptidase_S9_cat"/>
</dbReference>
<evidence type="ECO:0000256" key="1">
    <source>
        <dbReference type="ARBA" id="ARBA00005228"/>
    </source>
</evidence>
<dbReference type="Gene3D" id="2.130.10.120">
    <property type="entry name" value="Prolyl oligopeptidase, N-terminal domain"/>
    <property type="match status" value="1"/>
</dbReference>
<dbReference type="PRINTS" id="PR00862">
    <property type="entry name" value="PROLIGOPTASE"/>
</dbReference>
<dbReference type="EMBL" id="UINC01000401">
    <property type="protein sequence ID" value="SUZ54680.1"/>
    <property type="molecule type" value="Genomic_DNA"/>
</dbReference>
<protein>
    <recommendedName>
        <fullName evidence="8">Oligopeptidase B</fullName>
    </recommendedName>
</protein>
<evidence type="ECO:0000259" key="5">
    <source>
        <dbReference type="Pfam" id="PF00326"/>
    </source>
</evidence>
<feature type="domain" description="Peptidase S9 prolyl oligopeptidase catalytic" evidence="5">
    <location>
        <begin position="484"/>
        <end position="698"/>
    </location>
</feature>
<comment type="similarity">
    <text evidence="1">Belongs to the peptidase S9A family.</text>
</comment>
<dbReference type="PANTHER" id="PTHR11757">
    <property type="entry name" value="PROTEASE FAMILY S9A OLIGOPEPTIDASE"/>
    <property type="match status" value="1"/>
</dbReference>